<evidence type="ECO:0000259" key="3">
    <source>
        <dbReference type="Pfam" id="PF22936"/>
    </source>
</evidence>
<feature type="domain" description="Reverse transcriptase Ty1/copia-type" evidence="2">
    <location>
        <begin position="409"/>
        <end position="473"/>
    </location>
</feature>
<organism evidence="4 5">
    <name type="scientific">Hibiscus syriacus</name>
    <name type="common">Rose of Sharon</name>
    <dbReference type="NCBI Taxonomy" id="106335"/>
    <lineage>
        <taxon>Eukaryota</taxon>
        <taxon>Viridiplantae</taxon>
        <taxon>Streptophyta</taxon>
        <taxon>Embryophyta</taxon>
        <taxon>Tracheophyta</taxon>
        <taxon>Spermatophyta</taxon>
        <taxon>Magnoliopsida</taxon>
        <taxon>eudicotyledons</taxon>
        <taxon>Gunneridae</taxon>
        <taxon>Pentapetalae</taxon>
        <taxon>rosids</taxon>
        <taxon>malvids</taxon>
        <taxon>Malvales</taxon>
        <taxon>Malvaceae</taxon>
        <taxon>Malvoideae</taxon>
        <taxon>Hibiscus</taxon>
    </lineage>
</organism>
<dbReference type="Pfam" id="PF22936">
    <property type="entry name" value="Pol_BBD"/>
    <property type="match status" value="1"/>
</dbReference>
<dbReference type="AlphaFoldDB" id="A0A6A3B6V1"/>
<dbReference type="InterPro" id="IPR054722">
    <property type="entry name" value="PolX-like_BBD"/>
</dbReference>
<dbReference type="PANTHER" id="PTHR11439:SF483">
    <property type="entry name" value="PEPTIDE SYNTHASE GLIP-LIKE, PUTATIVE (AFU_ORTHOLOGUE AFUA_3G12920)-RELATED"/>
    <property type="match status" value="1"/>
</dbReference>
<gene>
    <name evidence="4" type="ORF">F3Y22_tig00110319pilonHSYRG00279</name>
</gene>
<accession>A0A6A3B6V1</accession>
<evidence type="ECO:0000256" key="1">
    <source>
        <dbReference type="SAM" id="MobiDB-lite"/>
    </source>
</evidence>
<sequence length="687" mass="78567">MFGTRATTVDWGKRMEATGWDNWVAILGLGLDLGQSSKQRLASRNRRGLIIRSAAKKPAKSPGIAADLDFLLLFLEGLAEEEWKVKRELLLEKRVCEYIEVVHHYDVTTARINVPKDLSRGHKKPQKLSIGPEEPRMMYFIQASDMGAWNVVEDGYIKPLTHPRMWSEGETRLFQLNSKAIHIIFCALGPDEYGRVSSCTTAKEIWDKFQVTHEDEVDLDKIDETPKEKEKKKNIGVTLKSTKDESDSNEDDDDEEMTLNGQSKNKHKAHVATWSDEEGFDEEEQEVANLCLMVFGEDSKGKEHCYKARETNSNSWYLDNGCSIHMTGDKNRFIELNAKNGGEMIFGDNSKGHIEGIINTNDVRHNVGEPSSKEETKDEETHDPLENPTIEEREVSYPREYNYVKDGEIIGDPSKGLMQSEFEMSMMGELSFFLGLQIKQRKDDIFINQAKYVKDMLKKFGLENDKPHDTPMSSSTKLDLDEGDKCVDVKLYTSMIGSLLYLTASRSDSMFSVCLCARFQSCPKESHLLAVKRIFRYLKDTPSLGLWYPRDSSFSLHAFSDTDYGGYKLDRKSTSGEPIPPLKGNRFPPVGESIPPEVFSSRSSQPPNPLPIPQIPIPNPDDPNMTISNSCFNKPGRKQNLYYRFCQYFEYYKIREERIPSPQAMLDINFHQLPTLHEWKFDKLFEL</sequence>
<feature type="domain" description="Retrovirus-related Pol polyprotein from transposon TNT 1-94-like beta-barrel" evidence="3">
    <location>
        <begin position="316"/>
        <end position="357"/>
    </location>
</feature>
<feature type="region of interest" description="Disordered" evidence="1">
    <location>
        <begin position="226"/>
        <end position="269"/>
    </location>
</feature>
<proteinExistence type="predicted"/>
<keyword evidence="5" id="KW-1185">Reference proteome</keyword>
<dbReference type="EMBL" id="VEPZ02000927">
    <property type="protein sequence ID" value="KAE8710759.1"/>
    <property type="molecule type" value="Genomic_DNA"/>
</dbReference>
<dbReference type="PANTHER" id="PTHR11439">
    <property type="entry name" value="GAG-POL-RELATED RETROTRANSPOSON"/>
    <property type="match status" value="1"/>
</dbReference>
<evidence type="ECO:0000259" key="2">
    <source>
        <dbReference type="Pfam" id="PF07727"/>
    </source>
</evidence>
<dbReference type="Pfam" id="PF14223">
    <property type="entry name" value="Retrotran_gag_2"/>
    <property type="match status" value="1"/>
</dbReference>
<evidence type="ECO:0000313" key="5">
    <source>
        <dbReference type="Proteomes" id="UP000436088"/>
    </source>
</evidence>
<reference evidence="4" key="1">
    <citation type="submission" date="2019-09" db="EMBL/GenBank/DDBJ databases">
        <title>Draft genome information of white flower Hibiscus syriacus.</title>
        <authorList>
            <person name="Kim Y.-M."/>
        </authorList>
    </citation>
    <scope>NUCLEOTIDE SEQUENCE [LARGE SCALE GENOMIC DNA]</scope>
    <source>
        <strain evidence="4">YM2019G1</strain>
    </source>
</reference>
<dbReference type="Proteomes" id="UP000436088">
    <property type="component" value="Unassembled WGS sequence"/>
</dbReference>
<comment type="caution">
    <text evidence="4">The sequence shown here is derived from an EMBL/GenBank/DDBJ whole genome shotgun (WGS) entry which is preliminary data.</text>
</comment>
<dbReference type="Pfam" id="PF07727">
    <property type="entry name" value="RVT_2"/>
    <property type="match status" value="1"/>
</dbReference>
<feature type="region of interest" description="Disordered" evidence="1">
    <location>
        <begin position="363"/>
        <end position="384"/>
    </location>
</feature>
<protein>
    <submittedName>
        <fullName evidence="4">Uncharacterized protein</fullName>
    </submittedName>
</protein>
<evidence type="ECO:0000313" key="4">
    <source>
        <dbReference type="EMBL" id="KAE8710759.1"/>
    </source>
</evidence>
<dbReference type="InterPro" id="IPR013103">
    <property type="entry name" value="RVT_2"/>
</dbReference>
<name>A0A6A3B6V1_HIBSY</name>
<feature type="compositionally biased region" description="Acidic residues" evidence="1">
    <location>
        <begin position="247"/>
        <end position="257"/>
    </location>
</feature>